<name>A0A2U8DTI2_9CLOT</name>
<reference evidence="2" key="1">
    <citation type="submission" date="2017-04" db="EMBL/GenBank/DDBJ databases">
        <authorList>
            <person name="Song Y."/>
            <person name="Cho B.-K."/>
        </authorList>
    </citation>
    <scope>NUCLEOTIDE SEQUENCE [LARGE SCALE GENOMIC DNA]</scope>
    <source>
        <strain evidence="2">SL1</strain>
    </source>
</reference>
<gene>
    <name evidence="1" type="ORF">B9W14_15115</name>
</gene>
<dbReference type="Proteomes" id="UP000244910">
    <property type="component" value="Chromosome"/>
</dbReference>
<proteinExistence type="predicted"/>
<organism evidence="1 2">
    <name type="scientific">Clostridium drakei</name>
    <dbReference type="NCBI Taxonomy" id="332101"/>
    <lineage>
        <taxon>Bacteria</taxon>
        <taxon>Bacillati</taxon>
        <taxon>Bacillota</taxon>
        <taxon>Clostridia</taxon>
        <taxon>Eubacteriales</taxon>
        <taxon>Clostridiaceae</taxon>
        <taxon>Clostridium</taxon>
    </lineage>
</organism>
<dbReference type="EMBL" id="CP020953">
    <property type="protein sequence ID" value="AWI05771.1"/>
    <property type="molecule type" value="Genomic_DNA"/>
</dbReference>
<evidence type="ECO:0000313" key="2">
    <source>
        <dbReference type="Proteomes" id="UP000244910"/>
    </source>
</evidence>
<dbReference type="Gene3D" id="3.40.50.10770">
    <property type="entry name" value="Hypothetical protein VC1899 like domain (Restriction endonuclease-like)"/>
    <property type="match status" value="1"/>
</dbReference>
<dbReference type="OrthoDB" id="2677749at2"/>
<keyword evidence="2" id="KW-1185">Reference proteome</keyword>
<dbReference type="RefSeq" id="WP_032077064.1">
    <property type="nucleotide sequence ID" value="NZ_CP020953.1"/>
</dbReference>
<dbReference type="Pfam" id="PF09670">
    <property type="entry name" value="Cas_Cas02710"/>
    <property type="match status" value="1"/>
</dbReference>
<dbReference type="KEGG" id="cdrk:B9W14_15115"/>
<evidence type="ECO:0000313" key="1">
    <source>
        <dbReference type="EMBL" id="AWI05771.1"/>
    </source>
</evidence>
<sequence length="489" mass="57265">MKNILITNLGNRDLQIHKDNVRAIKELYNDDEKMKDILNKGRLEDDGYMVFSKIFRELTQKILEYYPKGIEYIDFPIIKSIVKKVEGDLENEKLEKIILMVTDQQDIKHNGQDTVYLGEIIERLHRDKKLEIGLNQSKDNIEIASFCTKSNPSDYDEMRKFYQEKLSKEYDSNKIFLNITGGTPAMAFGLLYNASINASCRVIPFYTKQNTNRTVKFNISETLRKDDDKKQICEFITKNDYMTANILLEKYNNKYGVLEGKYETALNMVKAAHARIQFDFESASRYIDKAQDYDSGSRAVCDRFIYFIKELQNKQKIYLLNELKNNAIYEYENGAYTDFLGRVFRSLEDIYRFILIKKNILKINENDNLKLNKAELESAGIIVKGKLNVPQMSTILEKILEKESEEYKLYIHCTKMDKLRQIRNDSVLAHGYKGVSKDKIDREIGNAIEFLGNLIVQYKKVFNIEINDDHFYDKNGEFNSHLIKLIEEI</sequence>
<dbReference type="AlphaFoldDB" id="A0A2U8DTI2"/>
<protein>
    <recommendedName>
        <fullName evidence="3">CRISPR-associated protein</fullName>
    </recommendedName>
</protein>
<accession>A0A2U8DTI2</accession>
<evidence type="ECO:0008006" key="3">
    <source>
        <dbReference type="Google" id="ProtNLM"/>
    </source>
</evidence>